<comment type="caution">
    <text evidence="1">The sequence shown here is derived from an EMBL/GenBank/DDBJ whole genome shotgun (WGS) entry which is preliminary data.</text>
</comment>
<protein>
    <submittedName>
        <fullName evidence="1">Uncharacterized protein</fullName>
    </submittedName>
</protein>
<gene>
    <name evidence="1" type="ORF">GJ700_28035</name>
</gene>
<dbReference type="RefSeq" id="WP_154380242.1">
    <property type="nucleotide sequence ID" value="NZ_WKJJ01000021.1"/>
</dbReference>
<organism evidence="1 2">
    <name type="scientific">Pseudoduganella rivuli</name>
    <dbReference type="NCBI Taxonomy" id="2666085"/>
    <lineage>
        <taxon>Bacteria</taxon>
        <taxon>Pseudomonadati</taxon>
        <taxon>Pseudomonadota</taxon>
        <taxon>Betaproteobacteria</taxon>
        <taxon>Burkholderiales</taxon>
        <taxon>Oxalobacteraceae</taxon>
        <taxon>Telluria group</taxon>
        <taxon>Pseudoduganella</taxon>
    </lineage>
</organism>
<keyword evidence="2" id="KW-1185">Reference proteome</keyword>
<name>A0A7X2LWW3_9BURK</name>
<sequence>MTAQEDDCRSAVDLLVVFTQHQPFNGSALNQQTIIFCFLNMAGYLRIRLRVARWGNPAGVAHRMEKLPG</sequence>
<evidence type="ECO:0000313" key="2">
    <source>
        <dbReference type="Proteomes" id="UP000446768"/>
    </source>
</evidence>
<accession>A0A7X2LWW3</accession>
<dbReference type="EMBL" id="WKJJ01000021">
    <property type="protein sequence ID" value="MRV75572.1"/>
    <property type="molecule type" value="Genomic_DNA"/>
</dbReference>
<reference evidence="1 2" key="1">
    <citation type="submission" date="2019-11" db="EMBL/GenBank/DDBJ databases">
        <title>Novel species isolated from a subtropical stream in China.</title>
        <authorList>
            <person name="Lu H."/>
        </authorList>
    </citation>
    <scope>NUCLEOTIDE SEQUENCE [LARGE SCALE GENOMIC DNA]</scope>
    <source>
        <strain evidence="1 2">FT92W</strain>
    </source>
</reference>
<dbReference type="Proteomes" id="UP000446768">
    <property type="component" value="Unassembled WGS sequence"/>
</dbReference>
<dbReference type="AlphaFoldDB" id="A0A7X2LWW3"/>
<evidence type="ECO:0000313" key="1">
    <source>
        <dbReference type="EMBL" id="MRV75572.1"/>
    </source>
</evidence>
<proteinExistence type="predicted"/>